<name>A0A8T0GJ77_CERPU</name>
<comment type="caution">
    <text evidence="1">The sequence shown here is derived from an EMBL/GenBank/DDBJ whole genome shotgun (WGS) entry which is preliminary data.</text>
</comment>
<dbReference type="AlphaFoldDB" id="A0A8T0GJ77"/>
<sequence>MSYGGPILAREGVHYRPQMVQNIRMMWTIAASASSGAPRHLRKAIVHVPMKKCEFKCKVLMAYKDCDDCKSVDTVGPLMCWRYGSAMT</sequence>
<protein>
    <submittedName>
        <fullName evidence="1">Uncharacterized protein</fullName>
    </submittedName>
</protein>
<gene>
    <name evidence="1" type="ORF">KC19_10G073900</name>
</gene>
<reference evidence="1" key="1">
    <citation type="submission" date="2020-06" db="EMBL/GenBank/DDBJ databases">
        <title>WGS assembly of Ceratodon purpureus strain R40.</title>
        <authorList>
            <person name="Carey S.B."/>
            <person name="Jenkins J."/>
            <person name="Shu S."/>
            <person name="Lovell J.T."/>
            <person name="Sreedasyam A."/>
            <person name="Maumus F."/>
            <person name="Tiley G.P."/>
            <person name="Fernandez-Pozo N."/>
            <person name="Barry K."/>
            <person name="Chen C."/>
            <person name="Wang M."/>
            <person name="Lipzen A."/>
            <person name="Daum C."/>
            <person name="Saski C.A."/>
            <person name="Payton A.C."/>
            <person name="Mcbreen J.C."/>
            <person name="Conrad R.E."/>
            <person name="Kollar L.M."/>
            <person name="Olsson S."/>
            <person name="Huttunen S."/>
            <person name="Landis J.B."/>
            <person name="Wickett N.J."/>
            <person name="Johnson M.G."/>
            <person name="Rensing S.A."/>
            <person name="Grimwood J."/>
            <person name="Schmutz J."/>
            <person name="Mcdaniel S.F."/>
        </authorList>
    </citation>
    <scope>NUCLEOTIDE SEQUENCE</scope>
    <source>
        <strain evidence="1">R40</strain>
    </source>
</reference>
<organism evidence="1 2">
    <name type="scientific">Ceratodon purpureus</name>
    <name type="common">Fire moss</name>
    <name type="synonym">Dicranum purpureum</name>
    <dbReference type="NCBI Taxonomy" id="3225"/>
    <lineage>
        <taxon>Eukaryota</taxon>
        <taxon>Viridiplantae</taxon>
        <taxon>Streptophyta</taxon>
        <taxon>Embryophyta</taxon>
        <taxon>Bryophyta</taxon>
        <taxon>Bryophytina</taxon>
        <taxon>Bryopsida</taxon>
        <taxon>Dicranidae</taxon>
        <taxon>Pseudoditrichales</taxon>
        <taxon>Ditrichaceae</taxon>
        <taxon>Ceratodon</taxon>
    </lineage>
</organism>
<evidence type="ECO:0000313" key="2">
    <source>
        <dbReference type="Proteomes" id="UP000822688"/>
    </source>
</evidence>
<evidence type="ECO:0000313" key="1">
    <source>
        <dbReference type="EMBL" id="KAG0559040.1"/>
    </source>
</evidence>
<dbReference type="Proteomes" id="UP000822688">
    <property type="component" value="Chromosome 10"/>
</dbReference>
<accession>A0A8T0GJ77</accession>
<proteinExistence type="predicted"/>
<dbReference type="EMBL" id="CM026431">
    <property type="protein sequence ID" value="KAG0559040.1"/>
    <property type="molecule type" value="Genomic_DNA"/>
</dbReference>
<keyword evidence="2" id="KW-1185">Reference proteome</keyword>